<dbReference type="AlphaFoldDB" id="A0A3N1XZ52"/>
<dbReference type="InterPro" id="IPR050288">
    <property type="entry name" value="Cellulose_deg_GH3"/>
</dbReference>
<keyword evidence="7" id="KW-1185">Reference proteome</keyword>
<evidence type="ECO:0000256" key="4">
    <source>
        <dbReference type="RuleBase" id="RU361161"/>
    </source>
</evidence>
<dbReference type="PROSITE" id="PS00775">
    <property type="entry name" value="GLYCOSYL_HYDROL_F3"/>
    <property type="match status" value="1"/>
</dbReference>
<dbReference type="FunFam" id="2.60.40.10:FF:000495">
    <property type="entry name" value="Periplasmic beta-glucosidase"/>
    <property type="match status" value="1"/>
</dbReference>
<dbReference type="InterPro" id="IPR017853">
    <property type="entry name" value="GH"/>
</dbReference>
<feature type="domain" description="Fibronectin type III-like" evidence="5">
    <location>
        <begin position="585"/>
        <end position="655"/>
    </location>
</feature>
<evidence type="ECO:0000313" key="7">
    <source>
        <dbReference type="Proteomes" id="UP000273083"/>
    </source>
</evidence>
<organism evidence="6 7">
    <name type="scientific">Mobilisporobacter senegalensis</name>
    <dbReference type="NCBI Taxonomy" id="1329262"/>
    <lineage>
        <taxon>Bacteria</taxon>
        <taxon>Bacillati</taxon>
        <taxon>Bacillota</taxon>
        <taxon>Clostridia</taxon>
        <taxon>Lachnospirales</taxon>
        <taxon>Lachnospiraceae</taxon>
        <taxon>Mobilisporobacter</taxon>
    </lineage>
</organism>
<keyword evidence="2 4" id="KW-0378">Hydrolase</keyword>
<evidence type="ECO:0000313" key="6">
    <source>
        <dbReference type="EMBL" id="ROR30532.1"/>
    </source>
</evidence>
<dbReference type="OrthoDB" id="98455at2"/>
<dbReference type="Pfam" id="PF14310">
    <property type="entry name" value="Fn3-like"/>
    <property type="match status" value="1"/>
</dbReference>
<dbReference type="GO" id="GO:0008422">
    <property type="term" value="F:beta-glucosidase activity"/>
    <property type="evidence" value="ECO:0007669"/>
    <property type="project" value="UniProtKB-ARBA"/>
</dbReference>
<evidence type="ECO:0000256" key="1">
    <source>
        <dbReference type="ARBA" id="ARBA00005336"/>
    </source>
</evidence>
<comment type="caution">
    <text evidence="6">The sequence shown here is derived from an EMBL/GenBank/DDBJ whole genome shotgun (WGS) entry which is preliminary data.</text>
</comment>
<dbReference type="SMART" id="SM01217">
    <property type="entry name" value="Fn3_like"/>
    <property type="match status" value="1"/>
</dbReference>
<dbReference type="EMBL" id="RJVG01000002">
    <property type="protein sequence ID" value="ROR30532.1"/>
    <property type="molecule type" value="Genomic_DNA"/>
</dbReference>
<dbReference type="InterPro" id="IPR013783">
    <property type="entry name" value="Ig-like_fold"/>
</dbReference>
<proteinExistence type="inferred from homology"/>
<reference evidence="6 7" key="1">
    <citation type="submission" date="2018-11" db="EMBL/GenBank/DDBJ databases">
        <title>Genomic Encyclopedia of Type Strains, Phase IV (KMG-IV): sequencing the most valuable type-strain genomes for metagenomic binning, comparative biology and taxonomic classification.</title>
        <authorList>
            <person name="Goeker M."/>
        </authorList>
    </citation>
    <scope>NUCLEOTIDE SEQUENCE [LARGE SCALE GENOMIC DNA]</scope>
    <source>
        <strain evidence="6 7">DSM 26537</strain>
    </source>
</reference>
<dbReference type="Gene3D" id="3.20.20.300">
    <property type="entry name" value="Glycoside hydrolase, family 3, N-terminal domain"/>
    <property type="match status" value="1"/>
</dbReference>
<dbReference type="Pfam" id="PF01915">
    <property type="entry name" value="Glyco_hydro_3_C"/>
    <property type="match status" value="1"/>
</dbReference>
<dbReference type="Gene3D" id="3.40.50.1700">
    <property type="entry name" value="Glycoside hydrolase family 3 C-terminal domain"/>
    <property type="match status" value="1"/>
</dbReference>
<dbReference type="GO" id="GO:0005975">
    <property type="term" value="P:carbohydrate metabolic process"/>
    <property type="evidence" value="ECO:0007669"/>
    <property type="project" value="InterPro"/>
</dbReference>
<accession>A0A3N1XZ52</accession>
<dbReference type="InterPro" id="IPR001764">
    <property type="entry name" value="Glyco_hydro_3_N"/>
</dbReference>
<dbReference type="PANTHER" id="PTHR42715">
    <property type="entry name" value="BETA-GLUCOSIDASE"/>
    <property type="match status" value="1"/>
</dbReference>
<evidence type="ECO:0000256" key="2">
    <source>
        <dbReference type="ARBA" id="ARBA00022801"/>
    </source>
</evidence>
<dbReference type="SUPFAM" id="SSF51445">
    <property type="entry name" value="(Trans)glycosidases"/>
    <property type="match status" value="1"/>
</dbReference>
<gene>
    <name evidence="6" type="ORF">EDD66_102184</name>
</gene>
<dbReference type="PRINTS" id="PR00133">
    <property type="entry name" value="GLHYDRLASE3"/>
</dbReference>
<keyword evidence="3" id="KW-0119">Carbohydrate metabolism</keyword>
<dbReference type="InterPro" id="IPR002772">
    <property type="entry name" value="Glyco_hydro_3_C"/>
</dbReference>
<name>A0A3N1XZ52_9FIRM</name>
<comment type="similarity">
    <text evidence="1 4">Belongs to the glycosyl hydrolase 3 family.</text>
</comment>
<sequence>MKEKIRNLINEMTLEEKASLCSGLDFWSTKPVDRLNIPNINMSDGPHGLRYQDEEADNFGINDSVPATCFPSGATLACSWDRDLMNKVGRTLGKESKDHGVNILLGPAINIKRSPLCGRNFEYLSEDPYLSSQLAVNYIKGVQSEGVGTSVKHFAANNQEYNRMSIDTIVDERTLREIYLASFEEAIKQGKPWTVMCSYNQVNGDFASENDYLLTKVLRDEWGYEGIVISDWGAVNDRVKGMKAGLDLEMPSCFGISDKEIVSAVKNGELPEEVVDTTAERLLNIIYQAIETKKETAVSLEYHHEIAKHAAEESMVLLKNEDGILPLKKDMKVAVLGEFAENPRFQGGGSSHVNAYKVDELLYQIKAVAPGSKIEFAPGFDLESDEIDNKLMEEAVNKAKDCDVAVIFIGLPERYESEGYDRKHMRIPHNQVELLKEVSKVQNNIVAVLCNGAPIEMPWRQYVKGILEGYLGGQALFGAISEILFGGINPSGKLAETFPEKLSDNPSYLNFPGEEDRVVYAEGLFVGYRYYNKKEIAPAYPFGYGLSYTTFEYSDITVSKNEILDTEELAVTLKVKNTGKVKGKEVIQLYVRDMESSVIRPEKELKGFEKIELEPDEVKEVKFTLDKRSFAYYNRQISDWHVETGAFQILIGSSSDDIRLKTQITVKGTVDIPKKITENTTVREILLNGDPSSEVYQLVIKGLNDRGLDVKELKSEESLFGSIVLRSLMKFVGIEVDYKKLLQ</sequence>
<dbReference type="InterPro" id="IPR036962">
    <property type="entry name" value="Glyco_hydro_3_N_sf"/>
</dbReference>
<dbReference type="InterPro" id="IPR036881">
    <property type="entry name" value="Glyco_hydro_3_C_sf"/>
</dbReference>
<evidence type="ECO:0000256" key="3">
    <source>
        <dbReference type="ARBA" id="ARBA00023277"/>
    </source>
</evidence>
<dbReference type="Pfam" id="PF00933">
    <property type="entry name" value="Glyco_hydro_3"/>
    <property type="match status" value="1"/>
</dbReference>
<protein>
    <submittedName>
        <fullName evidence="6">Beta-glucosidase</fullName>
    </submittedName>
</protein>
<dbReference type="SUPFAM" id="SSF52279">
    <property type="entry name" value="Beta-D-glucan exohydrolase, C-terminal domain"/>
    <property type="match status" value="1"/>
</dbReference>
<dbReference type="Proteomes" id="UP000273083">
    <property type="component" value="Unassembled WGS sequence"/>
</dbReference>
<keyword evidence="4" id="KW-0326">Glycosidase</keyword>
<dbReference type="InterPro" id="IPR019800">
    <property type="entry name" value="Glyco_hydro_3_AS"/>
</dbReference>
<dbReference type="PANTHER" id="PTHR42715:SF10">
    <property type="entry name" value="BETA-GLUCOSIDASE"/>
    <property type="match status" value="1"/>
</dbReference>
<dbReference type="InterPro" id="IPR026891">
    <property type="entry name" value="Fn3-like"/>
</dbReference>
<evidence type="ECO:0000259" key="5">
    <source>
        <dbReference type="SMART" id="SM01217"/>
    </source>
</evidence>
<dbReference type="Gene3D" id="2.60.40.10">
    <property type="entry name" value="Immunoglobulins"/>
    <property type="match status" value="1"/>
</dbReference>
<dbReference type="RefSeq" id="WP_123608231.1">
    <property type="nucleotide sequence ID" value="NZ_RJVG01000002.1"/>
</dbReference>